<protein>
    <recommendedName>
        <fullName evidence="4">Protein kinase domain-containing protein</fullName>
    </recommendedName>
</protein>
<sequence length="622" mass="67877">MIVTPSVLAPKSSSVAHDGTMASAWNDLKQAPGVPVLVQGDKIARSAEGPVHKNARSPTKSRRPTESDVKLEQSKRLRAIGVIPSKYFDLVMAAVLQDCQERDAQAEQSTSLPPLDLGSSRIRPLIRYKNETGLTTAVKVLLEPRLTCFLTAFVGEEVVLQFPSDDYGIPDLILSAEEDSTIRSILELKLLTVLSEQDLVLLVSEASKGFEFGWPEFQSHSSAEGQQKAPVKSPWGAHRRGVFFRGEAHMGWSETLDEVLLQVYVELLNAKTSAVSLEAVQLDRMVAFLSNGTHYVVIAEKDCALFFSSFVLDAEHHAVNALLAGLYLATLSIGDNSKIVLEGGEVQEETAESEQAGPAGHEGERAHKRRKVDSRTGAGILQLLSDSDVPNQAVVLQAPILHFSFDLLFLASHGAWVRTDAFQSADRLANREAPEITFRGISVSRSSKHILRSARGMYIFNRDHLDELQAEAEAYRHLDAVAPIRAGSLFPRFLGRFSHQAEPAAEGLLTSALGEPIEVFDLSFLNSLDPLAALGELHDLGVAHGDLHRSNLRVVRNPPSTGTAHSAPLPTNPSLPHAHFAFIDFGRSKLEEVLEATEWQQAKLDDVKALRHTLLPGVFGGP</sequence>
<reference evidence="2 3" key="1">
    <citation type="submission" date="2021-12" db="EMBL/GenBank/DDBJ databases">
        <title>High titer production of polyol ester of fatty acids by Rhodotorula paludigena BS15 towards product separation-free biomass refinery.</title>
        <authorList>
            <person name="Mano J."/>
            <person name="Ono H."/>
            <person name="Tanaka T."/>
            <person name="Naito K."/>
            <person name="Sushida H."/>
            <person name="Ike M."/>
            <person name="Tokuyasu K."/>
            <person name="Kitaoka M."/>
        </authorList>
    </citation>
    <scope>NUCLEOTIDE SEQUENCE [LARGE SCALE GENOMIC DNA]</scope>
    <source>
        <strain evidence="2 3">BS15</strain>
    </source>
</reference>
<gene>
    <name evidence="2" type="ORF">Rhopal_001025-T1</name>
</gene>
<proteinExistence type="predicted"/>
<keyword evidence="3" id="KW-1185">Reference proteome</keyword>
<organism evidence="2 3">
    <name type="scientific">Rhodotorula paludigena</name>
    <dbReference type="NCBI Taxonomy" id="86838"/>
    <lineage>
        <taxon>Eukaryota</taxon>
        <taxon>Fungi</taxon>
        <taxon>Dikarya</taxon>
        <taxon>Basidiomycota</taxon>
        <taxon>Pucciniomycotina</taxon>
        <taxon>Microbotryomycetes</taxon>
        <taxon>Sporidiobolales</taxon>
        <taxon>Sporidiobolaceae</taxon>
        <taxon>Rhodotorula</taxon>
    </lineage>
</organism>
<feature type="compositionally biased region" description="Basic and acidic residues" evidence="1">
    <location>
        <begin position="63"/>
        <end position="72"/>
    </location>
</feature>
<dbReference type="EMBL" id="BQKY01000002">
    <property type="protein sequence ID" value="GJN88069.1"/>
    <property type="molecule type" value="Genomic_DNA"/>
</dbReference>
<evidence type="ECO:0000256" key="1">
    <source>
        <dbReference type="SAM" id="MobiDB-lite"/>
    </source>
</evidence>
<feature type="region of interest" description="Disordered" evidence="1">
    <location>
        <begin position="345"/>
        <end position="373"/>
    </location>
</feature>
<accession>A0AAV5GFE4</accession>
<evidence type="ECO:0008006" key="4">
    <source>
        <dbReference type="Google" id="ProtNLM"/>
    </source>
</evidence>
<comment type="caution">
    <text evidence="2">The sequence shown here is derived from an EMBL/GenBank/DDBJ whole genome shotgun (WGS) entry which is preliminary data.</text>
</comment>
<dbReference type="Proteomes" id="UP001342314">
    <property type="component" value="Unassembled WGS sequence"/>
</dbReference>
<evidence type="ECO:0000313" key="2">
    <source>
        <dbReference type="EMBL" id="GJN88069.1"/>
    </source>
</evidence>
<evidence type="ECO:0000313" key="3">
    <source>
        <dbReference type="Proteomes" id="UP001342314"/>
    </source>
</evidence>
<feature type="compositionally biased region" description="Basic residues" evidence="1">
    <location>
        <begin position="53"/>
        <end position="62"/>
    </location>
</feature>
<name>A0AAV5GFE4_9BASI</name>
<feature type="region of interest" description="Disordered" evidence="1">
    <location>
        <begin position="43"/>
        <end position="72"/>
    </location>
</feature>
<dbReference type="AlphaFoldDB" id="A0AAV5GFE4"/>